<accession>A0ABT7V1A1</accession>
<dbReference type="InterPro" id="IPR006442">
    <property type="entry name" value="Antitoxin_Phd/YefM"/>
</dbReference>
<dbReference type="Pfam" id="PF02604">
    <property type="entry name" value="PhdYeFM_antitox"/>
    <property type="match status" value="1"/>
</dbReference>
<name>A0ABT7V1A1_9ACTN</name>
<protein>
    <recommendedName>
        <fullName evidence="2">Antitoxin</fullName>
    </recommendedName>
</protein>
<gene>
    <name evidence="3" type="ORF">QUW25_01620</name>
</gene>
<dbReference type="EMBL" id="JAUDEA010000002">
    <property type="protein sequence ID" value="MDM8270389.1"/>
    <property type="molecule type" value="Genomic_DNA"/>
</dbReference>
<dbReference type="RefSeq" id="WP_289510494.1">
    <property type="nucleotide sequence ID" value="NZ_JAUDEA010000002.1"/>
</dbReference>
<organism evidence="3 4">
    <name type="scientific">Thermophilibacter provencensis</name>
    <dbReference type="NCBI Taxonomy" id="1852386"/>
    <lineage>
        <taxon>Bacteria</taxon>
        <taxon>Bacillati</taxon>
        <taxon>Actinomycetota</taxon>
        <taxon>Coriobacteriia</taxon>
        <taxon>Coriobacteriales</taxon>
        <taxon>Atopobiaceae</taxon>
        <taxon>Thermophilibacter</taxon>
    </lineage>
</organism>
<evidence type="ECO:0000256" key="1">
    <source>
        <dbReference type="ARBA" id="ARBA00009981"/>
    </source>
</evidence>
<evidence type="ECO:0000313" key="3">
    <source>
        <dbReference type="EMBL" id="MDM8270389.1"/>
    </source>
</evidence>
<dbReference type="NCBIfam" id="TIGR01552">
    <property type="entry name" value="phd_fam"/>
    <property type="match status" value="1"/>
</dbReference>
<dbReference type="Proteomes" id="UP001529256">
    <property type="component" value="Unassembled WGS sequence"/>
</dbReference>
<evidence type="ECO:0000256" key="2">
    <source>
        <dbReference type="RuleBase" id="RU362080"/>
    </source>
</evidence>
<reference evidence="3" key="2">
    <citation type="submission" date="2023-06" db="EMBL/GenBank/DDBJ databases">
        <authorList>
            <person name="Zeman M."/>
            <person name="Kubasova T."/>
            <person name="Jahodarova E."/>
            <person name="Nykrynova M."/>
            <person name="Rychlik I."/>
        </authorList>
    </citation>
    <scope>NUCLEOTIDE SEQUENCE</scope>
    <source>
        <strain evidence="3">153_Feed</strain>
    </source>
</reference>
<keyword evidence="4" id="KW-1185">Reference proteome</keyword>
<proteinExistence type="inferred from homology"/>
<dbReference type="InterPro" id="IPR036165">
    <property type="entry name" value="YefM-like_sf"/>
</dbReference>
<comment type="caution">
    <text evidence="3">The sequence shown here is derived from an EMBL/GenBank/DDBJ whole genome shotgun (WGS) entry which is preliminary data.</text>
</comment>
<reference evidence="3" key="1">
    <citation type="submission" date="2023-06" db="EMBL/GenBank/DDBJ databases">
        <title>Identification and characterization of horizontal gene transfer across gut microbiota members of farm animals based on homology search.</title>
        <authorList>
            <person name="Schwarzerova J."/>
            <person name="Nykrynova M."/>
            <person name="Jureckova K."/>
            <person name="Cejkova D."/>
            <person name="Rychlik I."/>
        </authorList>
    </citation>
    <scope>NUCLEOTIDE SEQUENCE</scope>
    <source>
        <strain evidence="3">153_Feed</strain>
    </source>
</reference>
<dbReference type="SUPFAM" id="SSF143120">
    <property type="entry name" value="YefM-like"/>
    <property type="match status" value="1"/>
</dbReference>
<comment type="similarity">
    <text evidence="1 2">Belongs to the phD/YefM antitoxin family.</text>
</comment>
<comment type="function">
    <text evidence="2">Antitoxin component of a type II toxin-antitoxin (TA) system.</text>
</comment>
<sequence length="89" mass="10296">MPRCIPIKEIKNTTEFARIVEESPEPVIVTRNGREAFAAMSIELLDAMRMERARAELYRLLDEAEEASRDGRVVDARDSIKRTRDRYGL</sequence>
<evidence type="ECO:0000313" key="4">
    <source>
        <dbReference type="Proteomes" id="UP001529256"/>
    </source>
</evidence>